<accession>A0A0R0GPE4</accession>
<evidence type="ECO:0000313" key="2">
    <source>
        <dbReference type="EnsemblPlants" id="KRH20224"/>
    </source>
</evidence>
<organism evidence="1">
    <name type="scientific">Glycine max</name>
    <name type="common">Soybean</name>
    <name type="synonym">Glycine hispida</name>
    <dbReference type="NCBI Taxonomy" id="3847"/>
    <lineage>
        <taxon>Eukaryota</taxon>
        <taxon>Viridiplantae</taxon>
        <taxon>Streptophyta</taxon>
        <taxon>Embryophyta</taxon>
        <taxon>Tracheophyta</taxon>
        <taxon>Spermatophyta</taxon>
        <taxon>Magnoliopsida</taxon>
        <taxon>eudicotyledons</taxon>
        <taxon>Gunneridae</taxon>
        <taxon>Pentapetalae</taxon>
        <taxon>rosids</taxon>
        <taxon>fabids</taxon>
        <taxon>Fabales</taxon>
        <taxon>Fabaceae</taxon>
        <taxon>Papilionoideae</taxon>
        <taxon>50 kb inversion clade</taxon>
        <taxon>NPAAA clade</taxon>
        <taxon>indigoferoid/millettioid clade</taxon>
        <taxon>Phaseoleae</taxon>
        <taxon>Glycine</taxon>
        <taxon>Glycine subgen. Soja</taxon>
    </lineage>
</organism>
<dbReference type="Proteomes" id="UP000008827">
    <property type="component" value="Chromosome 13"/>
</dbReference>
<dbReference type="AlphaFoldDB" id="A0A0R0GPE4"/>
<keyword evidence="3" id="KW-1185">Reference proteome</keyword>
<name>A0A0R0GPE4_SOYBN</name>
<dbReference type="InParanoid" id="A0A0R0GPE4"/>
<protein>
    <submittedName>
        <fullName evidence="1 2">Uncharacterized protein</fullName>
    </submittedName>
</protein>
<reference evidence="2" key="2">
    <citation type="submission" date="2018-02" db="UniProtKB">
        <authorList>
            <consortium name="EnsemblPlants"/>
        </authorList>
    </citation>
    <scope>IDENTIFICATION</scope>
    <source>
        <strain evidence="2">Williams 82</strain>
    </source>
</reference>
<dbReference type="Gramene" id="KRH20224">
    <property type="protein sequence ID" value="KRH20224"/>
    <property type="gene ID" value="GLYMA_13G163800"/>
</dbReference>
<reference evidence="1 2" key="1">
    <citation type="journal article" date="2010" name="Nature">
        <title>Genome sequence of the palaeopolyploid soybean.</title>
        <authorList>
            <person name="Schmutz J."/>
            <person name="Cannon S.B."/>
            <person name="Schlueter J."/>
            <person name="Ma J."/>
            <person name="Mitros T."/>
            <person name="Nelson W."/>
            <person name="Hyten D.L."/>
            <person name="Song Q."/>
            <person name="Thelen J.J."/>
            <person name="Cheng J."/>
            <person name="Xu D."/>
            <person name="Hellsten U."/>
            <person name="May G.D."/>
            <person name="Yu Y."/>
            <person name="Sakurai T."/>
            <person name="Umezawa T."/>
            <person name="Bhattacharyya M.K."/>
            <person name="Sandhu D."/>
            <person name="Valliyodan B."/>
            <person name="Lindquist E."/>
            <person name="Peto M."/>
            <person name="Grant D."/>
            <person name="Shu S."/>
            <person name="Goodstein D."/>
            <person name="Barry K."/>
            <person name="Futrell-Griggs M."/>
            <person name="Abernathy B."/>
            <person name="Du J."/>
            <person name="Tian Z."/>
            <person name="Zhu L."/>
            <person name="Gill N."/>
            <person name="Joshi T."/>
            <person name="Libault M."/>
            <person name="Sethuraman A."/>
            <person name="Zhang X.-C."/>
            <person name="Shinozaki K."/>
            <person name="Nguyen H.T."/>
            <person name="Wing R.A."/>
            <person name="Cregan P."/>
            <person name="Specht J."/>
            <person name="Grimwood J."/>
            <person name="Rokhsar D."/>
            <person name="Stacey G."/>
            <person name="Shoemaker R.C."/>
            <person name="Jackson S.A."/>
        </authorList>
    </citation>
    <scope>NUCLEOTIDE SEQUENCE</scope>
    <source>
        <strain evidence="2">cv. Williams 82</strain>
        <tissue evidence="1">Callus</tissue>
    </source>
</reference>
<gene>
    <name evidence="1" type="ORF">GLYMA_13G163800</name>
</gene>
<evidence type="ECO:0000313" key="3">
    <source>
        <dbReference type="Proteomes" id="UP000008827"/>
    </source>
</evidence>
<evidence type="ECO:0000313" key="1">
    <source>
        <dbReference type="EMBL" id="KRH20224.1"/>
    </source>
</evidence>
<dbReference type="EMBL" id="CM000846">
    <property type="protein sequence ID" value="KRH20224.1"/>
    <property type="molecule type" value="Genomic_DNA"/>
</dbReference>
<proteinExistence type="predicted"/>
<reference evidence="1" key="3">
    <citation type="submission" date="2018-07" db="EMBL/GenBank/DDBJ databases">
        <title>WGS assembly of Glycine max.</title>
        <authorList>
            <person name="Schmutz J."/>
            <person name="Cannon S."/>
            <person name="Schlueter J."/>
            <person name="Ma J."/>
            <person name="Mitros T."/>
            <person name="Nelson W."/>
            <person name="Hyten D."/>
            <person name="Song Q."/>
            <person name="Thelen J."/>
            <person name="Cheng J."/>
            <person name="Xu D."/>
            <person name="Hellsten U."/>
            <person name="May G."/>
            <person name="Yu Y."/>
            <person name="Sakurai T."/>
            <person name="Umezawa T."/>
            <person name="Bhattacharyya M."/>
            <person name="Sandhu D."/>
            <person name="Valliyodan B."/>
            <person name="Lindquist E."/>
            <person name="Peto M."/>
            <person name="Grant D."/>
            <person name="Shu S."/>
            <person name="Goodstein D."/>
            <person name="Barry K."/>
            <person name="Futrell-Griggs M."/>
            <person name="Abernathy B."/>
            <person name="Du J."/>
            <person name="Tian Z."/>
            <person name="Zhu L."/>
            <person name="Gill N."/>
            <person name="Joshi T."/>
            <person name="Libault M."/>
            <person name="Sethuraman A."/>
            <person name="Zhang X."/>
            <person name="Shinozaki K."/>
            <person name="Nguyen H."/>
            <person name="Wing R."/>
            <person name="Cregan P."/>
            <person name="Specht J."/>
            <person name="Grimwood J."/>
            <person name="Rokhsar D."/>
            <person name="Stacey G."/>
            <person name="Shoemaker R."/>
            <person name="Jackson S."/>
        </authorList>
    </citation>
    <scope>NUCLEOTIDE SEQUENCE</scope>
    <source>
        <tissue evidence="1">Callus</tissue>
    </source>
</reference>
<sequence length="86" mass="9707">MEIFWTLGTVKQGENTEKRKWGVKGLSQVGKLHKNAFEKTKNNSIILMTSSSLMFQPTTVDTIKATRPNPILRKTSSQTLLGEEKK</sequence>
<dbReference type="EnsemblPlants" id="KRH20224">
    <property type="protein sequence ID" value="KRH20224"/>
    <property type="gene ID" value="GLYMA_13G163800"/>
</dbReference>